<name>A0ABU1I9M0_9BURK</name>
<dbReference type="RefSeq" id="WP_309826070.1">
    <property type="nucleotide sequence ID" value="NZ_JAVIZX010000001.1"/>
</dbReference>
<dbReference type="Gene3D" id="3.10.620.30">
    <property type="match status" value="1"/>
</dbReference>
<proteinExistence type="predicted"/>
<evidence type="ECO:0000259" key="2">
    <source>
        <dbReference type="SMART" id="SM00460"/>
    </source>
</evidence>
<dbReference type="SMART" id="SM00460">
    <property type="entry name" value="TGc"/>
    <property type="match status" value="1"/>
</dbReference>
<accession>A0ABU1I9M0</accession>
<organism evidence="3 4">
    <name type="scientific">Paracidovorax wautersii</name>
    <dbReference type="NCBI Taxonomy" id="1177982"/>
    <lineage>
        <taxon>Bacteria</taxon>
        <taxon>Pseudomonadati</taxon>
        <taxon>Pseudomonadota</taxon>
        <taxon>Betaproteobacteria</taxon>
        <taxon>Burkholderiales</taxon>
        <taxon>Comamonadaceae</taxon>
        <taxon>Paracidovorax</taxon>
    </lineage>
</organism>
<dbReference type="InterPro" id="IPR006311">
    <property type="entry name" value="TAT_signal"/>
</dbReference>
<reference evidence="3 4" key="1">
    <citation type="submission" date="2023-08" db="EMBL/GenBank/DDBJ databases">
        <title>Functional and genomic diversity of the sorghum phyllosphere microbiome.</title>
        <authorList>
            <person name="Shade A."/>
        </authorList>
    </citation>
    <scope>NUCLEOTIDE SEQUENCE [LARGE SCALE GENOMIC DNA]</scope>
    <source>
        <strain evidence="3 4">SORGH_AS_0335</strain>
    </source>
</reference>
<keyword evidence="4" id="KW-1185">Reference proteome</keyword>
<feature type="domain" description="Transglutaminase-like" evidence="2">
    <location>
        <begin position="210"/>
        <end position="284"/>
    </location>
</feature>
<feature type="signal peptide" evidence="1">
    <location>
        <begin position="1"/>
        <end position="27"/>
    </location>
</feature>
<dbReference type="InterPro" id="IPR002931">
    <property type="entry name" value="Transglutaminase-like"/>
</dbReference>
<evidence type="ECO:0000256" key="1">
    <source>
        <dbReference type="SAM" id="SignalP"/>
    </source>
</evidence>
<sequence length="372" mass="39467">MQRRHFLQFSAATPFAGALALPGLASAAAATGPSASAWRTYDVTTQIDLAERTAQGRVWVPLPARQLGAGHSVHQRVLETRFEAPGAQRAEIVTGTGGAQMLAVQWADPSAPQQVKLVNRVALRDRAADLGATTPVRAASAAELRPWLQPSTLKPTDGVVGETARKIVADAGAQTDIEKGKAIYDWIVANCQRVGSVRGCGTGDAAYVLTSGNLGGKCADLNGLFVALARASGVPARDVYGVRVDDSAHGYKSLGKSGDISRAQHCRAEFYAQGYGWVPVDPADVRKVMLEEAPGGLPKTDARVRAANAMLFGAWEMNWMGYNSAEDVRLPGAQQAAAPLAFLMYPHGETAQGRLDSLDPATFRYTIQSTRV</sequence>
<dbReference type="PANTHER" id="PTHR38339:SF1">
    <property type="entry name" value="TRANSGLUTAMINASE-LIKE DOMAIN-CONTAINING PROTEIN"/>
    <property type="match status" value="1"/>
</dbReference>
<dbReference type="Proteomes" id="UP001267710">
    <property type="component" value="Unassembled WGS sequence"/>
</dbReference>
<evidence type="ECO:0000313" key="4">
    <source>
        <dbReference type="Proteomes" id="UP001267710"/>
    </source>
</evidence>
<dbReference type="InterPro" id="IPR038765">
    <property type="entry name" value="Papain-like_cys_pep_sf"/>
</dbReference>
<dbReference type="Pfam" id="PF01841">
    <property type="entry name" value="Transglut_core"/>
    <property type="match status" value="1"/>
</dbReference>
<dbReference type="PROSITE" id="PS51318">
    <property type="entry name" value="TAT"/>
    <property type="match status" value="1"/>
</dbReference>
<evidence type="ECO:0000313" key="3">
    <source>
        <dbReference type="EMBL" id="MDR6212964.1"/>
    </source>
</evidence>
<dbReference type="PANTHER" id="PTHR38339">
    <property type="entry name" value="TRANSGLUTAMINASE DOMAIN PROTEIN"/>
    <property type="match status" value="1"/>
</dbReference>
<feature type="chain" id="PRO_5046471081" evidence="1">
    <location>
        <begin position="28"/>
        <end position="372"/>
    </location>
</feature>
<comment type="caution">
    <text evidence="3">The sequence shown here is derived from an EMBL/GenBank/DDBJ whole genome shotgun (WGS) entry which is preliminary data.</text>
</comment>
<dbReference type="SUPFAM" id="SSF54001">
    <property type="entry name" value="Cysteine proteinases"/>
    <property type="match status" value="1"/>
</dbReference>
<protein>
    <submittedName>
        <fullName evidence="3">Transglutaminase-like putative cysteine protease</fullName>
    </submittedName>
</protein>
<keyword evidence="1" id="KW-0732">Signal</keyword>
<gene>
    <name evidence="3" type="ORF">QE399_000653</name>
</gene>
<dbReference type="EMBL" id="JAVIZX010000001">
    <property type="protein sequence ID" value="MDR6212964.1"/>
    <property type="molecule type" value="Genomic_DNA"/>
</dbReference>